<feature type="domain" description="NACHT" evidence="1">
    <location>
        <begin position="106"/>
        <end position="245"/>
    </location>
</feature>
<dbReference type="InterPro" id="IPR027417">
    <property type="entry name" value="P-loop_NTPase"/>
</dbReference>
<evidence type="ECO:0000313" key="3">
    <source>
        <dbReference type="Proteomes" id="UP001438189"/>
    </source>
</evidence>
<comment type="caution">
    <text evidence="2">The sequence shown here is derived from an EMBL/GenBank/DDBJ whole genome shotgun (WGS) entry which is preliminary data.</text>
</comment>
<dbReference type="RefSeq" id="WP_162734237.1">
    <property type="nucleotide sequence ID" value="NZ_JBETME010000004.1"/>
</dbReference>
<protein>
    <submittedName>
        <fullName evidence="2">NACHT domain-containing protein</fullName>
    </submittedName>
</protein>
<dbReference type="AlphaFoldDB" id="A0ABD5LGQ2"/>
<dbReference type="InterPro" id="IPR007111">
    <property type="entry name" value="NACHT_NTPase"/>
</dbReference>
<dbReference type="PANTHER" id="PTHR46844:SF1">
    <property type="entry name" value="SLR5058 PROTEIN"/>
    <property type="match status" value="1"/>
</dbReference>
<dbReference type="PANTHER" id="PTHR46844">
    <property type="entry name" value="SLR5058 PROTEIN"/>
    <property type="match status" value="1"/>
</dbReference>
<sequence length="632" mass="72476">MGADTASTLDNNTIMGTALAELVKASFNSVSEKAASKMKAAWSKVFEDFDPFMRDNYQRNKYVRLLSQKDKDVELYSVYVSSKFRCASKDISDDELILRIRDGANVVINGNGGAGKTFFMRHLWLTLFQTNYGYTPVFIELRKLNELSTIDLLAFVRRTISRKKELDDRLFGYFCDQGRFCFILDGYDEVLHSQREALQSQILELSSLYPSCRFVVSSRYETRFAGWQNFDLYESMPFELPQVQQLITKIPFDENSRSLFKKQLTSQFYKENASFLSNPLLAIMMMMTFKENMDIPRRMSIFYDQAFTTLYQWHDATKAFNRFKSLPIDDFQRSFAVFCLLTYYNEKFEFSKSETIKYIKQSNAICGIDVDPEKILLDYEESVNLLKQDGLDYVFIHRSFQEYFSAYAIVNIMPDKLPDLLPNIRRRSTDSVLKMCSEMNRGLVVEHYYGPLLKSVEAVTGSGSSGEKFHCLSSLEISFHIHVSHMKDSSPVVGISIPCNDELSEAVIHGARLNKYKSTPTHFVAQVLLFDGAFQIFTRWAEVAKVPTSTTIELSFSPEKALVSLVGQTSGKKIDAPDCLRKLTAQVKADEEKLTVVEKEVSLLLSTFEAWAKKEVTDHSKRTKSIDEILKI</sequence>
<accession>A0ABD5LGQ2</accession>
<proteinExistence type="predicted"/>
<dbReference type="Gene3D" id="3.40.50.300">
    <property type="entry name" value="P-loop containing nucleotide triphosphate hydrolases"/>
    <property type="match status" value="1"/>
</dbReference>
<reference evidence="2 3" key="1">
    <citation type="submission" date="2024-06" db="EMBL/GenBank/DDBJ databases">
        <title>Genome sequencing of Agrobacterium spp. from tobacco in Serbia.</title>
        <authorList>
            <person name="Ilicic R.J."/>
            <person name="Studholme D.J."/>
            <person name="Jelusic A."/>
            <person name="Barac G."/>
            <person name="Bagi F."/>
            <person name="Popovic Milovanovic T."/>
        </authorList>
    </citation>
    <scope>NUCLEOTIDE SEQUENCE [LARGE SCALE GENOMIC DNA]</scope>
    <source>
        <strain evidence="2 3">DA1</strain>
    </source>
</reference>
<dbReference type="Proteomes" id="UP001438189">
    <property type="component" value="Unassembled WGS sequence"/>
</dbReference>
<gene>
    <name evidence="2" type="ORF">ABVB70_11930</name>
</gene>
<dbReference type="Pfam" id="PF05729">
    <property type="entry name" value="NACHT"/>
    <property type="match status" value="1"/>
</dbReference>
<name>A0ABD5LGQ2_AGRRD</name>
<organism evidence="2 3">
    <name type="scientific">Agrobacterium radiobacter</name>
    <dbReference type="NCBI Taxonomy" id="362"/>
    <lineage>
        <taxon>Bacteria</taxon>
        <taxon>Pseudomonadati</taxon>
        <taxon>Pseudomonadota</taxon>
        <taxon>Alphaproteobacteria</taxon>
        <taxon>Hyphomicrobiales</taxon>
        <taxon>Rhizobiaceae</taxon>
        <taxon>Rhizobium/Agrobacterium group</taxon>
        <taxon>Agrobacterium</taxon>
        <taxon>Agrobacterium tumefaciens complex</taxon>
    </lineage>
</organism>
<evidence type="ECO:0000313" key="2">
    <source>
        <dbReference type="EMBL" id="MES4991043.1"/>
    </source>
</evidence>
<dbReference type="SUPFAM" id="SSF52540">
    <property type="entry name" value="P-loop containing nucleoside triphosphate hydrolases"/>
    <property type="match status" value="1"/>
</dbReference>
<dbReference type="EMBL" id="JBETME010000004">
    <property type="protein sequence ID" value="MES4991043.1"/>
    <property type="molecule type" value="Genomic_DNA"/>
</dbReference>
<evidence type="ECO:0000259" key="1">
    <source>
        <dbReference type="Pfam" id="PF05729"/>
    </source>
</evidence>